<evidence type="ECO:0000313" key="3">
    <source>
        <dbReference type="Proteomes" id="UP000193224"/>
    </source>
</evidence>
<dbReference type="RefSeq" id="WP_085800198.1">
    <property type="nucleotide sequence ID" value="NZ_FWXB01000006.1"/>
</dbReference>
<keyword evidence="1" id="KW-0175">Coiled coil</keyword>
<dbReference type="InterPro" id="IPR025227">
    <property type="entry name" value="DUF4169"/>
</dbReference>
<organism evidence="2 3">
    <name type="scientific">Roseovarius aestuarii</name>
    <dbReference type="NCBI Taxonomy" id="475083"/>
    <lineage>
        <taxon>Bacteria</taxon>
        <taxon>Pseudomonadati</taxon>
        <taxon>Pseudomonadota</taxon>
        <taxon>Alphaproteobacteria</taxon>
        <taxon>Rhodobacterales</taxon>
        <taxon>Roseobacteraceae</taxon>
        <taxon>Roseovarius</taxon>
    </lineage>
</organism>
<protein>
    <submittedName>
        <fullName evidence="2">Uncharacterized protein</fullName>
    </submittedName>
</protein>
<dbReference type="OrthoDB" id="7192657at2"/>
<evidence type="ECO:0000256" key="1">
    <source>
        <dbReference type="SAM" id="Coils"/>
    </source>
</evidence>
<sequence length="58" mass="6642">MAEPVNLNRFRKAKARADRKAQASENAVKFGRTKAEKDLEKARTDKACAEIERHKLDE</sequence>
<accession>A0A1X7BRK8</accession>
<proteinExistence type="predicted"/>
<dbReference type="AlphaFoldDB" id="A0A1X7BRK8"/>
<dbReference type="Proteomes" id="UP000193224">
    <property type="component" value="Unassembled WGS sequence"/>
</dbReference>
<reference evidence="2 3" key="1">
    <citation type="submission" date="2017-03" db="EMBL/GenBank/DDBJ databases">
        <authorList>
            <person name="Afonso C.L."/>
            <person name="Miller P.J."/>
            <person name="Scott M.A."/>
            <person name="Spackman E."/>
            <person name="Goraichik I."/>
            <person name="Dimitrov K.M."/>
            <person name="Suarez D.L."/>
            <person name="Swayne D.E."/>
        </authorList>
    </citation>
    <scope>NUCLEOTIDE SEQUENCE [LARGE SCALE GENOMIC DNA]</scope>
    <source>
        <strain evidence="2 3">CECT 7745</strain>
    </source>
</reference>
<evidence type="ECO:0000313" key="2">
    <source>
        <dbReference type="EMBL" id="SMC12251.1"/>
    </source>
</evidence>
<keyword evidence="3" id="KW-1185">Reference proteome</keyword>
<dbReference type="EMBL" id="FWXB01000006">
    <property type="protein sequence ID" value="SMC12251.1"/>
    <property type="molecule type" value="Genomic_DNA"/>
</dbReference>
<name>A0A1X7BRK8_9RHOB</name>
<gene>
    <name evidence="2" type="ORF">ROA7745_02074</name>
</gene>
<feature type="coiled-coil region" evidence="1">
    <location>
        <begin position="7"/>
        <end position="52"/>
    </location>
</feature>
<dbReference type="Pfam" id="PF13770">
    <property type="entry name" value="DUF4169"/>
    <property type="match status" value="1"/>
</dbReference>